<name>A0A9N9HJ99_9GLOM</name>
<dbReference type="EMBL" id="CAJVPL010015453">
    <property type="protein sequence ID" value="CAG8693423.1"/>
    <property type="molecule type" value="Genomic_DNA"/>
</dbReference>
<evidence type="ECO:0000313" key="2">
    <source>
        <dbReference type="EMBL" id="CAG8693423.1"/>
    </source>
</evidence>
<proteinExistence type="predicted"/>
<organism evidence="2 3">
    <name type="scientific">Ambispora gerdemannii</name>
    <dbReference type="NCBI Taxonomy" id="144530"/>
    <lineage>
        <taxon>Eukaryota</taxon>
        <taxon>Fungi</taxon>
        <taxon>Fungi incertae sedis</taxon>
        <taxon>Mucoromycota</taxon>
        <taxon>Glomeromycotina</taxon>
        <taxon>Glomeromycetes</taxon>
        <taxon>Archaeosporales</taxon>
        <taxon>Ambisporaceae</taxon>
        <taxon>Ambispora</taxon>
    </lineage>
</organism>
<evidence type="ECO:0000256" key="1">
    <source>
        <dbReference type="SAM" id="MobiDB-lite"/>
    </source>
</evidence>
<comment type="caution">
    <text evidence="2">The sequence shown here is derived from an EMBL/GenBank/DDBJ whole genome shotgun (WGS) entry which is preliminary data.</text>
</comment>
<dbReference type="Proteomes" id="UP000789831">
    <property type="component" value="Unassembled WGS sequence"/>
</dbReference>
<protein>
    <submittedName>
        <fullName evidence="2">12916_t:CDS:1</fullName>
    </submittedName>
</protein>
<feature type="region of interest" description="Disordered" evidence="1">
    <location>
        <begin position="27"/>
        <end position="49"/>
    </location>
</feature>
<gene>
    <name evidence="2" type="ORF">AGERDE_LOCUS13191</name>
</gene>
<feature type="non-terminal residue" evidence="2">
    <location>
        <position position="1"/>
    </location>
</feature>
<dbReference type="AlphaFoldDB" id="A0A9N9HJ99"/>
<evidence type="ECO:0000313" key="3">
    <source>
        <dbReference type="Proteomes" id="UP000789831"/>
    </source>
</evidence>
<keyword evidence="3" id="KW-1185">Reference proteome</keyword>
<sequence>EGVRDKRIISVTRAKIPWRQQLIDQATEYKVEDKPDKRRNSGSHVKEDE</sequence>
<reference evidence="2" key="1">
    <citation type="submission" date="2021-06" db="EMBL/GenBank/DDBJ databases">
        <authorList>
            <person name="Kallberg Y."/>
            <person name="Tangrot J."/>
            <person name="Rosling A."/>
        </authorList>
    </citation>
    <scope>NUCLEOTIDE SEQUENCE</scope>
    <source>
        <strain evidence="2">MT106</strain>
    </source>
</reference>
<accession>A0A9N9HJ99</accession>